<feature type="domain" description="DNA2/NAM7 helicase helicase" evidence="2">
    <location>
        <begin position="2"/>
        <end position="95"/>
    </location>
</feature>
<dbReference type="OrthoDB" id="306218at2759"/>
<dbReference type="Proteomes" id="UP000031668">
    <property type="component" value="Unassembled WGS sequence"/>
</dbReference>
<keyword evidence="1" id="KW-0235">DNA replication</keyword>
<keyword evidence="1" id="KW-0378">Hydrolase</keyword>
<sequence>MSAIQHCINSRDYALLWGLPGTGKTTTIAAILYILNKLDKKVLITSHTNAAVDNILLKLIQLNVPFLRIGKQQSVHPDIKAHTLENILSNQKEWTTDEFQQLMKKQVCRA</sequence>
<dbReference type="GO" id="GO:0017116">
    <property type="term" value="F:single-stranded DNA helicase activity"/>
    <property type="evidence" value="ECO:0007669"/>
    <property type="project" value="UniProtKB-UniRule"/>
</dbReference>
<dbReference type="GO" id="GO:0033567">
    <property type="term" value="P:DNA replication, Okazaki fragment processing"/>
    <property type="evidence" value="ECO:0007669"/>
    <property type="project" value="UniProtKB-UniRule"/>
</dbReference>
<dbReference type="GO" id="GO:0005694">
    <property type="term" value="C:chromosome"/>
    <property type="evidence" value="ECO:0007669"/>
    <property type="project" value="UniProtKB-SubCell"/>
</dbReference>
<dbReference type="PANTHER" id="PTHR10887">
    <property type="entry name" value="DNA2/NAM7 HELICASE FAMILY"/>
    <property type="match status" value="1"/>
</dbReference>
<dbReference type="GO" id="GO:0005524">
    <property type="term" value="F:ATP binding"/>
    <property type="evidence" value="ECO:0007669"/>
    <property type="project" value="UniProtKB-UniRule"/>
</dbReference>
<comment type="catalytic activity">
    <reaction evidence="1">
        <text>ATP + H2O = ADP + phosphate + H(+)</text>
        <dbReference type="Rhea" id="RHEA:13065"/>
        <dbReference type="ChEBI" id="CHEBI:15377"/>
        <dbReference type="ChEBI" id="CHEBI:15378"/>
        <dbReference type="ChEBI" id="CHEBI:30616"/>
        <dbReference type="ChEBI" id="CHEBI:43474"/>
        <dbReference type="ChEBI" id="CHEBI:456216"/>
        <dbReference type="EC" id="3.6.4.12"/>
    </reaction>
</comment>
<dbReference type="EMBL" id="JWZT01001764">
    <property type="protein sequence ID" value="KII71444.1"/>
    <property type="molecule type" value="Genomic_DNA"/>
</dbReference>
<dbReference type="SUPFAM" id="SSF52540">
    <property type="entry name" value="P-loop containing nucleoside triphosphate hydrolases"/>
    <property type="match status" value="1"/>
</dbReference>
<keyword evidence="1" id="KW-0067">ATP-binding</keyword>
<comment type="similarity">
    <text evidence="1">Belongs to the DNA2/NAM7 helicase family.</text>
</comment>
<dbReference type="EC" id="3.1.-.-" evidence="1"/>
<keyword evidence="1" id="KW-0479">Metal-binding</keyword>
<dbReference type="GO" id="GO:0003677">
    <property type="term" value="F:DNA binding"/>
    <property type="evidence" value="ECO:0007669"/>
    <property type="project" value="UniProtKB-UniRule"/>
</dbReference>
<accession>A0A0C2J0V6</accession>
<dbReference type="GO" id="GO:0017108">
    <property type="term" value="F:5'-flap endonuclease activity"/>
    <property type="evidence" value="ECO:0007669"/>
    <property type="project" value="UniProtKB-UniRule"/>
</dbReference>
<dbReference type="GO" id="GO:0071932">
    <property type="term" value="P:replication fork reversal"/>
    <property type="evidence" value="ECO:0007669"/>
    <property type="project" value="TreeGrafter"/>
</dbReference>
<dbReference type="EC" id="3.6.4.12" evidence="1"/>
<evidence type="ECO:0000313" key="4">
    <source>
        <dbReference type="Proteomes" id="UP000031668"/>
    </source>
</evidence>
<comment type="caution">
    <text evidence="3">The sequence shown here is derived from an EMBL/GenBank/DDBJ whole genome shotgun (WGS) entry which is preliminary data.</text>
</comment>
<keyword evidence="1" id="KW-0411">Iron-sulfur</keyword>
<keyword evidence="1" id="KW-0511">Multifunctional enzyme</keyword>
<keyword evidence="1 3" id="KW-0347">Helicase</keyword>
<dbReference type="GO" id="GO:0005634">
    <property type="term" value="C:nucleus"/>
    <property type="evidence" value="ECO:0007669"/>
    <property type="project" value="UniProtKB-SubCell"/>
</dbReference>
<dbReference type="GO" id="GO:0046872">
    <property type="term" value="F:metal ion binding"/>
    <property type="evidence" value="ECO:0007669"/>
    <property type="project" value="UniProtKB-UniRule"/>
</dbReference>
<proteinExistence type="inferred from homology"/>
<comment type="subcellular location">
    <subcellularLocation>
        <location evidence="1">Nucleus</location>
    </subcellularLocation>
    <subcellularLocation>
        <location evidence="1">Chromosome</location>
    </subcellularLocation>
</comment>
<keyword evidence="1" id="KW-0540">Nuclease</keyword>
<protein>
    <recommendedName>
        <fullName evidence="1">DNA replication ATP-dependent helicase/nuclease</fullName>
        <ecNumber evidence="1">3.1.-.-</ecNumber>
        <ecNumber evidence="1">3.6.4.12</ecNumber>
    </recommendedName>
</protein>
<keyword evidence="1" id="KW-0158">Chromosome</keyword>
<keyword evidence="1" id="KW-0547">Nucleotide-binding</keyword>
<gene>
    <name evidence="3" type="ORF">RF11_02961</name>
</gene>
<dbReference type="Gene3D" id="3.40.50.300">
    <property type="entry name" value="P-loop containing nucleotide triphosphate hydrolases"/>
    <property type="match status" value="1"/>
</dbReference>
<dbReference type="GO" id="GO:0051539">
    <property type="term" value="F:4 iron, 4 sulfur cluster binding"/>
    <property type="evidence" value="ECO:0007669"/>
    <property type="project" value="UniProtKB-UniRule"/>
</dbReference>
<keyword evidence="1" id="KW-0227">DNA damage</keyword>
<keyword evidence="1" id="KW-0004">4Fe-4S</keyword>
<comment type="function">
    <text evidence="1">Key enzyme involved in DNA replication and DNA repair. Involved in Okazaki fragments processing by cleaving long flaps that escape FEN1: flaps that are longer than 27 nucleotides are coated by replication protein A complex (RPA), leading to recruit DNA2 which cleaves the flap until it is too short to bind RPA and becomes a substrate for FEN1. Also involved in 5'-end resection of DNA during double-strand break (DSB) repair by mediating the cleavage of 5'-ssDNA.</text>
</comment>
<dbReference type="InterPro" id="IPR027417">
    <property type="entry name" value="P-loop_NTPase"/>
</dbReference>
<evidence type="ECO:0000259" key="2">
    <source>
        <dbReference type="Pfam" id="PF13086"/>
    </source>
</evidence>
<reference evidence="3 4" key="1">
    <citation type="journal article" date="2014" name="Genome Biol. Evol.">
        <title>The genome of the myxosporean Thelohanellus kitauei shows adaptations to nutrient acquisition within its fish host.</title>
        <authorList>
            <person name="Yang Y."/>
            <person name="Xiong J."/>
            <person name="Zhou Z."/>
            <person name="Huo F."/>
            <person name="Miao W."/>
            <person name="Ran C."/>
            <person name="Liu Y."/>
            <person name="Zhang J."/>
            <person name="Feng J."/>
            <person name="Wang M."/>
            <person name="Wang M."/>
            <person name="Wang L."/>
            <person name="Yao B."/>
        </authorList>
    </citation>
    <scope>NUCLEOTIDE SEQUENCE [LARGE SCALE GENOMIC DNA]</scope>
    <source>
        <strain evidence="3">Wuqing</strain>
    </source>
</reference>
<keyword evidence="1" id="KW-0238">DNA-binding</keyword>
<dbReference type="OMA" id="FERAQCI"/>
<keyword evidence="1" id="KW-0234">DNA repair</keyword>
<name>A0A0C2J0V6_THEKT</name>
<dbReference type="InterPro" id="IPR045055">
    <property type="entry name" value="DNA2/NAM7-like"/>
</dbReference>
<dbReference type="GO" id="GO:0006281">
    <property type="term" value="P:DNA repair"/>
    <property type="evidence" value="ECO:0007669"/>
    <property type="project" value="UniProtKB-KW"/>
</dbReference>
<keyword evidence="1" id="KW-0539">Nucleus</keyword>
<dbReference type="InterPro" id="IPR041677">
    <property type="entry name" value="DNA2/NAM7_AAA_11"/>
</dbReference>
<evidence type="ECO:0000256" key="1">
    <source>
        <dbReference type="RuleBase" id="RU367041"/>
    </source>
</evidence>
<keyword evidence="4" id="KW-1185">Reference proteome</keyword>
<dbReference type="Pfam" id="PF13086">
    <property type="entry name" value="AAA_11"/>
    <property type="match status" value="1"/>
</dbReference>
<organism evidence="3 4">
    <name type="scientific">Thelohanellus kitauei</name>
    <name type="common">Myxosporean</name>
    <dbReference type="NCBI Taxonomy" id="669202"/>
    <lineage>
        <taxon>Eukaryota</taxon>
        <taxon>Metazoa</taxon>
        <taxon>Cnidaria</taxon>
        <taxon>Myxozoa</taxon>
        <taxon>Myxosporea</taxon>
        <taxon>Bivalvulida</taxon>
        <taxon>Platysporina</taxon>
        <taxon>Myxobolidae</taxon>
        <taxon>Thelohanellus</taxon>
    </lineage>
</organism>
<dbReference type="AlphaFoldDB" id="A0A0C2J0V6"/>
<dbReference type="GO" id="GO:0005737">
    <property type="term" value="C:cytoplasm"/>
    <property type="evidence" value="ECO:0007669"/>
    <property type="project" value="TreeGrafter"/>
</dbReference>
<evidence type="ECO:0000313" key="3">
    <source>
        <dbReference type="EMBL" id="KII71444.1"/>
    </source>
</evidence>
<keyword evidence="1" id="KW-0408">Iron</keyword>
<dbReference type="PANTHER" id="PTHR10887:SF433">
    <property type="entry name" value="DNA REPLICATION ATP-DEPENDENT HELICASE_NUCLEASE DNA2"/>
    <property type="match status" value="1"/>
</dbReference>